<dbReference type="InterPro" id="IPR050573">
    <property type="entry name" value="SDH/FRD_Iron-Sulfur"/>
</dbReference>
<dbReference type="InterPro" id="IPR017900">
    <property type="entry name" value="4Fe4S_Fe_S_CS"/>
</dbReference>
<dbReference type="InterPro" id="IPR025192">
    <property type="entry name" value="Succ_DH/fum_Rdtase_N"/>
</dbReference>
<evidence type="ECO:0000259" key="14">
    <source>
        <dbReference type="PROSITE" id="PS51379"/>
    </source>
</evidence>
<dbReference type="GO" id="GO:0006099">
    <property type="term" value="P:tricarboxylic acid cycle"/>
    <property type="evidence" value="ECO:0007669"/>
    <property type="project" value="UniProtKB-KW"/>
</dbReference>
<dbReference type="NCBIfam" id="TIGR00384">
    <property type="entry name" value="dhsB"/>
    <property type="match status" value="1"/>
</dbReference>
<evidence type="ECO:0000313" key="16">
    <source>
        <dbReference type="Proteomes" id="UP000199520"/>
    </source>
</evidence>
<evidence type="ECO:0000256" key="8">
    <source>
        <dbReference type="ARBA" id="ARBA00022723"/>
    </source>
</evidence>
<keyword evidence="16" id="KW-1185">Reference proteome</keyword>
<sequence length="252" mass="28251">MAETKKKVHFIIERQDGPNSQPYTEEFEVDYRPALNVVASLMEIQKNPVTKDGKKTTAVVWECNCLEKVCGACMMVINGKAQQACAALIDHLEQPIRLTAARTFPVVRDLMIDRSVMFESLKKIHGWVDVDGTWEVHNDAPRQNPKTATIAYEISRCMTCGCCMDACPNVNQSSEFIGPAPMAQAHLFNLHPIGEYQKEERLDALMEKGGLASCGNSQNCVQACPKEIKLTEYIAKLNRDTNKQALRNLFNK</sequence>
<dbReference type="SUPFAM" id="SSF54292">
    <property type="entry name" value="2Fe-2S ferredoxin-like"/>
    <property type="match status" value="1"/>
</dbReference>
<name>A0A1I4JG07_9FIRM</name>
<dbReference type="EC" id="1.3.5.1" evidence="4"/>
<dbReference type="SUPFAM" id="SSF46548">
    <property type="entry name" value="alpha-helical ferredoxin"/>
    <property type="match status" value="1"/>
</dbReference>
<proteinExistence type="inferred from homology"/>
<gene>
    <name evidence="15" type="ORF">SAMN04490355_101259</name>
</gene>
<dbReference type="GO" id="GO:0008177">
    <property type="term" value="F:succinate dehydrogenase (quinone) activity"/>
    <property type="evidence" value="ECO:0007669"/>
    <property type="project" value="UniProtKB-EC"/>
</dbReference>
<comment type="cofactor">
    <cofactor evidence="1">
        <name>[3Fe-4S] cluster</name>
        <dbReference type="ChEBI" id="CHEBI:21137"/>
    </cofactor>
</comment>
<keyword evidence="12" id="KW-0003">3Fe-4S</keyword>
<evidence type="ECO:0000256" key="9">
    <source>
        <dbReference type="ARBA" id="ARBA00023002"/>
    </source>
</evidence>
<dbReference type="AlphaFoldDB" id="A0A1I4JG07"/>
<dbReference type="PANTHER" id="PTHR11921:SF29">
    <property type="entry name" value="SUCCINATE DEHYDROGENASE [UBIQUINONE] IRON-SULFUR SUBUNIT, MITOCHONDRIAL"/>
    <property type="match status" value="1"/>
</dbReference>
<keyword evidence="6" id="KW-0816">Tricarboxylic acid cycle</keyword>
<keyword evidence="7" id="KW-0001">2Fe-2S</keyword>
<evidence type="ECO:0000256" key="7">
    <source>
        <dbReference type="ARBA" id="ARBA00022714"/>
    </source>
</evidence>
<evidence type="ECO:0000256" key="13">
    <source>
        <dbReference type="ARBA" id="ARBA00034078"/>
    </source>
</evidence>
<evidence type="ECO:0000256" key="6">
    <source>
        <dbReference type="ARBA" id="ARBA00022532"/>
    </source>
</evidence>
<keyword evidence="11" id="KW-0411">Iron-sulfur</keyword>
<dbReference type="GO" id="GO:0051538">
    <property type="term" value="F:3 iron, 4 sulfur cluster binding"/>
    <property type="evidence" value="ECO:0007669"/>
    <property type="project" value="UniProtKB-KW"/>
</dbReference>
<dbReference type="Pfam" id="PF13183">
    <property type="entry name" value="Fer4_8"/>
    <property type="match status" value="1"/>
</dbReference>
<dbReference type="OrthoDB" id="9804391at2"/>
<dbReference type="PROSITE" id="PS51379">
    <property type="entry name" value="4FE4S_FER_2"/>
    <property type="match status" value="1"/>
</dbReference>
<dbReference type="InterPro" id="IPR004489">
    <property type="entry name" value="Succ_DH/fum_Rdtase_Fe-S"/>
</dbReference>
<keyword evidence="10" id="KW-0408">Iron</keyword>
<dbReference type="Gene3D" id="3.10.20.30">
    <property type="match status" value="1"/>
</dbReference>
<dbReference type="GO" id="GO:0051537">
    <property type="term" value="F:2 iron, 2 sulfur cluster binding"/>
    <property type="evidence" value="ECO:0007669"/>
    <property type="project" value="UniProtKB-KW"/>
</dbReference>
<evidence type="ECO:0000256" key="10">
    <source>
        <dbReference type="ARBA" id="ARBA00023004"/>
    </source>
</evidence>
<evidence type="ECO:0000256" key="4">
    <source>
        <dbReference type="ARBA" id="ARBA00012792"/>
    </source>
</evidence>
<dbReference type="PROSITE" id="PS00198">
    <property type="entry name" value="4FE4S_FER_1"/>
    <property type="match status" value="1"/>
</dbReference>
<dbReference type="GO" id="GO:0051539">
    <property type="term" value="F:4 iron, 4 sulfur cluster binding"/>
    <property type="evidence" value="ECO:0007669"/>
    <property type="project" value="UniProtKB-KW"/>
</dbReference>
<dbReference type="PANTHER" id="PTHR11921">
    <property type="entry name" value="SUCCINATE DEHYDROGENASE IRON-SULFUR PROTEIN"/>
    <property type="match status" value="1"/>
</dbReference>
<dbReference type="Gene3D" id="1.10.1060.10">
    <property type="entry name" value="Alpha-helical ferredoxin"/>
    <property type="match status" value="1"/>
</dbReference>
<evidence type="ECO:0000256" key="5">
    <source>
        <dbReference type="ARBA" id="ARBA00022485"/>
    </source>
</evidence>
<evidence type="ECO:0000256" key="2">
    <source>
        <dbReference type="ARBA" id="ARBA00001966"/>
    </source>
</evidence>
<dbReference type="STRING" id="1123291.SAMN04490355_101259"/>
<keyword evidence="8" id="KW-0479">Metal-binding</keyword>
<organism evidence="15 16">
    <name type="scientific">Pelosinus propionicus DSM 13327</name>
    <dbReference type="NCBI Taxonomy" id="1123291"/>
    <lineage>
        <taxon>Bacteria</taxon>
        <taxon>Bacillati</taxon>
        <taxon>Bacillota</taxon>
        <taxon>Negativicutes</taxon>
        <taxon>Selenomonadales</taxon>
        <taxon>Sporomusaceae</taxon>
        <taxon>Pelosinus</taxon>
    </lineage>
</organism>
<evidence type="ECO:0000256" key="11">
    <source>
        <dbReference type="ARBA" id="ARBA00023014"/>
    </source>
</evidence>
<dbReference type="RefSeq" id="WP_090935167.1">
    <property type="nucleotide sequence ID" value="NZ_FOTS01000012.1"/>
</dbReference>
<dbReference type="InterPro" id="IPR017896">
    <property type="entry name" value="4Fe4S_Fe-S-bd"/>
</dbReference>
<keyword evidence="5" id="KW-0004">4Fe-4S</keyword>
<dbReference type="InterPro" id="IPR036010">
    <property type="entry name" value="2Fe-2S_ferredoxin-like_sf"/>
</dbReference>
<dbReference type="Proteomes" id="UP000199520">
    <property type="component" value="Unassembled WGS sequence"/>
</dbReference>
<feature type="domain" description="4Fe-4S ferredoxin-type" evidence="14">
    <location>
        <begin position="148"/>
        <end position="176"/>
    </location>
</feature>
<comment type="similarity">
    <text evidence="3">Belongs to the succinate dehydrogenase/fumarate reductase iron-sulfur protein family.</text>
</comment>
<dbReference type="InterPro" id="IPR012675">
    <property type="entry name" value="Beta-grasp_dom_sf"/>
</dbReference>
<dbReference type="GO" id="GO:0009055">
    <property type="term" value="F:electron transfer activity"/>
    <property type="evidence" value="ECO:0007669"/>
    <property type="project" value="InterPro"/>
</dbReference>
<dbReference type="GO" id="GO:0046872">
    <property type="term" value="F:metal ion binding"/>
    <property type="evidence" value="ECO:0007669"/>
    <property type="project" value="UniProtKB-KW"/>
</dbReference>
<dbReference type="NCBIfam" id="NF006391">
    <property type="entry name" value="PRK08640.1"/>
    <property type="match status" value="1"/>
</dbReference>
<dbReference type="InterPro" id="IPR009051">
    <property type="entry name" value="Helical_ferredxn"/>
</dbReference>
<dbReference type="GO" id="GO:0022904">
    <property type="term" value="P:respiratory electron transport chain"/>
    <property type="evidence" value="ECO:0007669"/>
    <property type="project" value="TreeGrafter"/>
</dbReference>
<reference evidence="16" key="1">
    <citation type="submission" date="2016-10" db="EMBL/GenBank/DDBJ databases">
        <authorList>
            <person name="Varghese N."/>
            <person name="Submissions S."/>
        </authorList>
    </citation>
    <scope>NUCLEOTIDE SEQUENCE [LARGE SCALE GENOMIC DNA]</scope>
    <source>
        <strain evidence="16">DSM 13327</strain>
    </source>
</reference>
<keyword evidence="9" id="KW-0560">Oxidoreductase</keyword>
<evidence type="ECO:0000256" key="1">
    <source>
        <dbReference type="ARBA" id="ARBA00001927"/>
    </source>
</evidence>
<dbReference type="FunFam" id="1.10.1060.10:FF:000005">
    <property type="entry name" value="Succinate dehydrogenase iron-sulfur subunit"/>
    <property type="match status" value="1"/>
</dbReference>
<evidence type="ECO:0000256" key="3">
    <source>
        <dbReference type="ARBA" id="ARBA00009433"/>
    </source>
</evidence>
<dbReference type="Pfam" id="PF13085">
    <property type="entry name" value="Fer2_3"/>
    <property type="match status" value="1"/>
</dbReference>
<evidence type="ECO:0000256" key="12">
    <source>
        <dbReference type="ARBA" id="ARBA00023291"/>
    </source>
</evidence>
<comment type="cofactor">
    <cofactor evidence="2">
        <name>[4Fe-4S] cluster</name>
        <dbReference type="ChEBI" id="CHEBI:49883"/>
    </cofactor>
</comment>
<dbReference type="FunFam" id="3.10.20.30:FF:000018">
    <property type="entry name" value="Succinate dehydrogenase iron-sulfur subunit"/>
    <property type="match status" value="1"/>
</dbReference>
<protein>
    <recommendedName>
        <fullName evidence="4">succinate dehydrogenase</fullName>
        <ecNumber evidence="4">1.3.5.1</ecNumber>
    </recommendedName>
</protein>
<comment type="cofactor">
    <cofactor evidence="13">
        <name>[2Fe-2S] cluster</name>
        <dbReference type="ChEBI" id="CHEBI:190135"/>
    </cofactor>
</comment>
<evidence type="ECO:0000313" key="15">
    <source>
        <dbReference type="EMBL" id="SFL65499.1"/>
    </source>
</evidence>
<dbReference type="EMBL" id="FOTS01000012">
    <property type="protein sequence ID" value="SFL65499.1"/>
    <property type="molecule type" value="Genomic_DNA"/>
</dbReference>
<accession>A0A1I4JG07</accession>